<dbReference type="InterPro" id="IPR036249">
    <property type="entry name" value="Thioredoxin-like_sf"/>
</dbReference>
<comment type="caution">
    <text evidence="2">The sequence shown here is derived from an EMBL/GenBank/DDBJ whole genome shotgun (WGS) entry which is preliminary data.</text>
</comment>
<accession>A0A972JID6</accession>
<sequence length="234" mass="26892">MRLMLLLLLAIFTFQPAKSQEKPVLFRDAIKDNIKKYNKQSDAVYENGDIQKGQELFDSLVQNHLVGSKFDDYSFKSVNSRKVKLSKINRPVFIITYASWCIINKGEISALNKLARKYDDEMQFIVVFWDQKSNMKKIARQFNGKIKVCYANESYKNDASVVATLKHTLGFPTSYFLNSDLEVVDIKRGGIAIPPKTPVKKAIEMNYTVFDERITNFLSIKDEIPVRQVLASED</sequence>
<keyword evidence="3" id="KW-1185">Reference proteome</keyword>
<evidence type="ECO:0000256" key="1">
    <source>
        <dbReference type="SAM" id="SignalP"/>
    </source>
</evidence>
<dbReference type="EMBL" id="JAAMPU010000104">
    <property type="protein sequence ID" value="NMH28108.1"/>
    <property type="molecule type" value="Genomic_DNA"/>
</dbReference>
<feature type="chain" id="PRO_5036939487" evidence="1">
    <location>
        <begin position="20"/>
        <end position="234"/>
    </location>
</feature>
<gene>
    <name evidence="2" type="ORF">G6047_08690</name>
</gene>
<keyword evidence="1" id="KW-0732">Signal</keyword>
<proteinExistence type="predicted"/>
<dbReference type="Proteomes" id="UP000712080">
    <property type="component" value="Unassembled WGS sequence"/>
</dbReference>
<dbReference type="RefSeq" id="WP_169527216.1">
    <property type="nucleotide sequence ID" value="NZ_JAAMPU010000104.1"/>
</dbReference>
<dbReference type="Gene3D" id="3.40.30.10">
    <property type="entry name" value="Glutaredoxin"/>
    <property type="match status" value="1"/>
</dbReference>
<feature type="signal peptide" evidence="1">
    <location>
        <begin position="1"/>
        <end position="19"/>
    </location>
</feature>
<evidence type="ECO:0000313" key="2">
    <source>
        <dbReference type="EMBL" id="NMH28108.1"/>
    </source>
</evidence>
<name>A0A972JID6_9FLAO</name>
<reference evidence="2" key="1">
    <citation type="submission" date="2020-02" db="EMBL/GenBank/DDBJ databases">
        <title>Flavobacterium sp. genome.</title>
        <authorList>
            <person name="Jung H.S."/>
            <person name="Baek J.H."/>
            <person name="Jeon C.O."/>
        </authorList>
    </citation>
    <scope>NUCLEOTIDE SEQUENCE</scope>
    <source>
        <strain evidence="2">SE-s28</strain>
    </source>
</reference>
<dbReference type="SUPFAM" id="SSF52833">
    <property type="entry name" value="Thioredoxin-like"/>
    <property type="match status" value="1"/>
</dbReference>
<protein>
    <submittedName>
        <fullName evidence="2">Redoxin domain-containing protein</fullName>
    </submittedName>
</protein>
<dbReference type="AlphaFoldDB" id="A0A972JID6"/>
<organism evidence="2 3">
    <name type="scientific">Flavobacterium silvaticum</name>
    <dbReference type="NCBI Taxonomy" id="1852020"/>
    <lineage>
        <taxon>Bacteria</taxon>
        <taxon>Pseudomonadati</taxon>
        <taxon>Bacteroidota</taxon>
        <taxon>Flavobacteriia</taxon>
        <taxon>Flavobacteriales</taxon>
        <taxon>Flavobacteriaceae</taxon>
        <taxon>Flavobacterium</taxon>
    </lineage>
</organism>
<evidence type="ECO:0000313" key="3">
    <source>
        <dbReference type="Proteomes" id="UP000712080"/>
    </source>
</evidence>